<dbReference type="Proteomes" id="UP000886501">
    <property type="component" value="Unassembled WGS sequence"/>
</dbReference>
<protein>
    <submittedName>
        <fullName evidence="1">Uncharacterized protein</fullName>
    </submittedName>
</protein>
<evidence type="ECO:0000313" key="2">
    <source>
        <dbReference type="Proteomes" id="UP000886501"/>
    </source>
</evidence>
<organism evidence="1 2">
    <name type="scientific">Thelephora ganbajun</name>
    <name type="common">Ganba fungus</name>
    <dbReference type="NCBI Taxonomy" id="370292"/>
    <lineage>
        <taxon>Eukaryota</taxon>
        <taxon>Fungi</taxon>
        <taxon>Dikarya</taxon>
        <taxon>Basidiomycota</taxon>
        <taxon>Agaricomycotina</taxon>
        <taxon>Agaricomycetes</taxon>
        <taxon>Thelephorales</taxon>
        <taxon>Thelephoraceae</taxon>
        <taxon>Thelephora</taxon>
    </lineage>
</organism>
<sequence length="120" mass="13734">MLYYTWLLDGTNSTQSDGVSTVKPTVADLRVREQPCPATSRTRVFPVMVESTCELRPTKRSDHYTFGMVMHENLVGRVPFSRYHGYAVVVRIHKGERLGRPEGVEGTWFADDAWNILKRC</sequence>
<dbReference type="EMBL" id="MU118271">
    <property type="protein sequence ID" value="KAF9643169.1"/>
    <property type="molecule type" value="Genomic_DNA"/>
</dbReference>
<gene>
    <name evidence="1" type="ORF">BDM02DRAFT_3123764</name>
</gene>
<reference evidence="1" key="1">
    <citation type="submission" date="2019-10" db="EMBL/GenBank/DDBJ databases">
        <authorList>
            <consortium name="DOE Joint Genome Institute"/>
            <person name="Kuo A."/>
            <person name="Miyauchi S."/>
            <person name="Kiss E."/>
            <person name="Drula E."/>
            <person name="Kohler A."/>
            <person name="Sanchez-Garcia M."/>
            <person name="Andreopoulos B."/>
            <person name="Barry K.W."/>
            <person name="Bonito G."/>
            <person name="Buee M."/>
            <person name="Carver A."/>
            <person name="Chen C."/>
            <person name="Cichocki N."/>
            <person name="Clum A."/>
            <person name="Culley D."/>
            <person name="Crous P.W."/>
            <person name="Fauchery L."/>
            <person name="Girlanda M."/>
            <person name="Hayes R."/>
            <person name="Keri Z."/>
            <person name="Labutti K."/>
            <person name="Lipzen A."/>
            <person name="Lombard V."/>
            <person name="Magnuson J."/>
            <person name="Maillard F."/>
            <person name="Morin E."/>
            <person name="Murat C."/>
            <person name="Nolan M."/>
            <person name="Ohm R."/>
            <person name="Pangilinan J."/>
            <person name="Pereira M."/>
            <person name="Perotto S."/>
            <person name="Peter M."/>
            <person name="Riley R."/>
            <person name="Sitrit Y."/>
            <person name="Stielow B."/>
            <person name="Szollosi G."/>
            <person name="Zifcakova L."/>
            <person name="Stursova M."/>
            <person name="Spatafora J.W."/>
            <person name="Tedersoo L."/>
            <person name="Vaario L.-M."/>
            <person name="Yamada A."/>
            <person name="Yan M."/>
            <person name="Wang P."/>
            <person name="Xu J."/>
            <person name="Bruns T."/>
            <person name="Baldrian P."/>
            <person name="Vilgalys R."/>
            <person name="Henrissat B."/>
            <person name="Grigoriev I.V."/>
            <person name="Hibbett D."/>
            <person name="Nagy L.G."/>
            <person name="Martin F.M."/>
        </authorList>
    </citation>
    <scope>NUCLEOTIDE SEQUENCE</scope>
    <source>
        <strain evidence="1">P2</strain>
    </source>
</reference>
<accession>A0ACB6Z0Y9</accession>
<evidence type="ECO:0000313" key="1">
    <source>
        <dbReference type="EMBL" id="KAF9643169.1"/>
    </source>
</evidence>
<reference evidence="1" key="2">
    <citation type="journal article" date="2020" name="Nat. Commun.">
        <title>Large-scale genome sequencing of mycorrhizal fungi provides insights into the early evolution of symbiotic traits.</title>
        <authorList>
            <person name="Miyauchi S."/>
            <person name="Kiss E."/>
            <person name="Kuo A."/>
            <person name="Drula E."/>
            <person name="Kohler A."/>
            <person name="Sanchez-Garcia M."/>
            <person name="Morin E."/>
            <person name="Andreopoulos B."/>
            <person name="Barry K.W."/>
            <person name="Bonito G."/>
            <person name="Buee M."/>
            <person name="Carver A."/>
            <person name="Chen C."/>
            <person name="Cichocki N."/>
            <person name="Clum A."/>
            <person name="Culley D."/>
            <person name="Crous P.W."/>
            <person name="Fauchery L."/>
            <person name="Girlanda M."/>
            <person name="Hayes R.D."/>
            <person name="Keri Z."/>
            <person name="LaButti K."/>
            <person name="Lipzen A."/>
            <person name="Lombard V."/>
            <person name="Magnuson J."/>
            <person name="Maillard F."/>
            <person name="Murat C."/>
            <person name="Nolan M."/>
            <person name="Ohm R.A."/>
            <person name="Pangilinan J."/>
            <person name="Pereira M.F."/>
            <person name="Perotto S."/>
            <person name="Peter M."/>
            <person name="Pfister S."/>
            <person name="Riley R."/>
            <person name="Sitrit Y."/>
            <person name="Stielow J.B."/>
            <person name="Szollosi G."/>
            <person name="Zifcakova L."/>
            <person name="Stursova M."/>
            <person name="Spatafora J.W."/>
            <person name="Tedersoo L."/>
            <person name="Vaario L.M."/>
            <person name="Yamada A."/>
            <person name="Yan M."/>
            <person name="Wang P."/>
            <person name="Xu J."/>
            <person name="Bruns T."/>
            <person name="Baldrian P."/>
            <person name="Vilgalys R."/>
            <person name="Dunand C."/>
            <person name="Henrissat B."/>
            <person name="Grigoriev I.V."/>
            <person name="Hibbett D."/>
            <person name="Nagy L.G."/>
            <person name="Martin F.M."/>
        </authorList>
    </citation>
    <scope>NUCLEOTIDE SEQUENCE</scope>
    <source>
        <strain evidence="1">P2</strain>
    </source>
</reference>
<comment type="caution">
    <text evidence="1">The sequence shown here is derived from an EMBL/GenBank/DDBJ whole genome shotgun (WGS) entry which is preliminary data.</text>
</comment>
<name>A0ACB6Z0Y9_THEGA</name>
<proteinExistence type="predicted"/>
<keyword evidence="2" id="KW-1185">Reference proteome</keyword>